<comment type="catalytic activity">
    <reaction evidence="1">
        <text>Hydrolysis of terminal, non-reducing beta-D-glucosyl residues with release of beta-D-glucose.</text>
        <dbReference type="EC" id="3.2.1.21"/>
    </reaction>
</comment>
<evidence type="ECO:0000313" key="12">
    <source>
        <dbReference type="Proteomes" id="UP001138793"/>
    </source>
</evidence>
<dbReference type="GO" id="GO:0008422">
    <property type="term" value="F:beta-glucosidase activity"/>
    <property type="evidence" value="ECO:0007669"/>
    <property type="project" value="UniProtKB-EC"/>
</dbReference>
<evidence type="ECO:0000259" key="9">
    <source>
        <dbReference type="Pfam" id="PF00933"/>
    </source>
</evidence>
<dbReference type="Gene3D" id="3.40.50.1700">
    <property type="entry name" value="Glycoside hydrolase family 3 C-terminal domain"/>
    <property type="match status" value="2"/>
</dbReference>
<dbReference type="InterPro" id="IPR051915">
    <property type="entry name" value="Cellulose_Degrad_GH3"/>
</dbReference>
<sequence length="754" mass="82502">MLVLLKRFKKATVFLAIMILVFSTFAPAISAQGGTDSVPEVEARAKEVLEVDGKQFKDLNGNGELDPYENWQLPIEERVEDLVSQMTLEEKAGLMLISSHYMGGGGRGETCPEVPDSSLCETDTWNDTNRWAEPGDEFYEIDPPALDASGATEGILERNLRYLIIRDNPSADDLAIWVNELQEVAEGSRLGIPVVMTSNPRNHINTNKAFGISESVGEFSVWPGELGLAATTDAKLVKEFAQIAAKEWRASGIHKGYMYMADIVTDPLWTRTEGTFGEHPELAADMIRATVEGFQGEELGNHSVSLTTKHFPGGGARDDGKDPHYENGKFNPYPTEGSLLKYHLPPFKAAIEAGTTSIMPYYAYPSNEHSAPNQLGNGEEFEEVGFAFNKAIITDLLREELGFEGYVNSDTGITTAMPWGVEDLTRTERFAYGIEAGVNMFSGEADPTHIITAVNDGLVAEEKLDSSVTYLLKEIMQLGLFEDPYVDPENALAVATNSDSQALADEAHRKSIVLLRNNDNLLPLNDEKIDEVKLYVEVFSDGDDQENNAGLKKTIQNYDEHITITDDLEEATHAFVWVLPSTAMSEPTLEIGSETGIENVDRINEIQHAVPTILALNMTNPWLIDSIEPNAAAVISTFGVQAEAVADVIRGKFNPTGKLPITIPANQEAVEDKNGDIPGYDAGDAYAYHAESDDLYKFGFGLSYTEGVEDGGELPGTATNYPSWTIFGLALAIGSGVFLTIRRRGNSQQNEKVS</sequence>
<feature type="domain" description="Glycoside hydrolase family 3 C-terminal" evidence="10">
    <location>
        <begin position="512"/>
        <end position="704"/>
    </location>
</feature>
<dbReference type="RefSeq" id="WP_149474293.1">
    <property type="nucleotide sequence ID" value="NZ_JAGGMB010000012.1"/>
</dbReference>
<name>A0A9X1CCS2_9BACI</name>
<dbReference type="Pfam" id="PF01915">
    <property type="entry name" value="Glyco_hydro_3_C"/>
    <property type="match status" value="1"/>
</dbReference>
<dbReference type="InterPro" id="IPR036881">
    <property type="entry name" value="Glyco_hydro_3_C_sf"/>
</dbReference>
<evidence type="ECO:0000256" key="3">
    <source>
        <dbReference type="ARBA" id="ARBA00012744"/>
    </source>
</evidence>
<dbReference type="InterPro" id="IPR017853">
    <property type="entry name" value="GH"/>
</dbReference>
<dbReference type="GO" id="GO:0009251">
    <property type="term" value="P:glucan catabolic process"/>
    <property type="evidence" value="ECO:0007669"/>
    <property type="project" value="TreeGrafter"/>
</dbReference>
<dbReference type="EC" id="3.2.1.21" evidence="3"/>
<dbReference type="SUPFAM" id="SSF51445">
    <property type="entry name" value="(Trans)glycosidases"/>
    <property type="match status" value="1"/>
</dbReference>
<dbReference type="PRINTS" id="PR00133">
    <property type="entry name" value="GLHYDRLASE3"/>
</dbReference>
<dbReference type="SUPFAM" id="SSF52279">
    <property type="entry name" value="Beta-D-glucan exohydrolase, C-terminal domain"/>
    <property type="match status" value="1"/>
</dbReference>
<gene>
    <name evidence="11" type="ORF">J2Z64_003328</name>
</gene>
<evidence type="ECO:0000256" key="2">
    <source>
        <dbReference type="ARBA" id="ARBA00005336"/>
    </source>
</evidence>
<reference evidence="11" key="1">
    <citation type="submission" date="2021-03" db="EMBL/GenBank/DDBJ databases">
        <title>Genomic Encyclopedia of Type Strains, Phase IV (KMG-IV): sequencing the most valuable type-strain genomes for metagenomic binning, comparative biology and taxonomic classification.</title>
        <authorList>
            <person name="Goeker M."/>
        </authorList>
    </citation>
    <scope>NUCLEOTIDE SEQUENCE</scope>
    <source>
        <strain evidence="11">DSM 107338</strain>
    </source>
</reference>
<dbReference type="Proteomes" id="UP001138793">
    <property type="component" value="Unassembled WGS sequence"/>
</dbReference>
<dbReference type="OrthoDB" id="9805821at2"/>
<evidence type="ECO:0000313" key="11">
    <source>
        <dbReference type="EMBL" id="MBP2079059.1"/>
    </source>
</evidence>
<keyword evidence="5 11" id="KW-0378">Hydrolase</keyword>
<evidence type="ECO:0000256" key="1">
    <source>
        <dbReference type="ARBA" id="ARBA00000448"/>
    </source>
</evidence>
<dbReference type="PANTHER" id="PTHR30620">
    <property type="entry name" value="PERIPLASMIC BETA-GLUCOSIDASE-RELATED"/>
    <property type="match status" value="1"/>
</dbReference>
<feature type="transmembrane region" description="Helical" evidence="7">
    <location>
        <begin position="721"/>
        <end position="741"/>
    </location>
</feature>
<keyword evidence="12" id="KW-1185">Reference proteome</keyword>
<evidence type="ECO:0000256" key="4">
    <source>
        <dbReference type="ARBA" id="ARBA00022729"/>
    </source>
</evidence>
<evidence type="ECO:0000256" key="7">
    <source>
        <dbReference type="SAM" id="Phobius"/>
    </source>
</evidence>
<dbReference type="InterPro" id="IPR001764">
    <property type="entry name" value="Glyco_hydro_3_N"/>
</dbReference>
<evidence type="ECO:0000259" key="10">
    <source>
        <dbReference type="Pfam" id="PF01915"/>
    </source>
</evidence>
<feature type="signal peptide" evidence="8">
    <location>
        <begin position="1"/>
        <end position="28"/>
    </location>
</feature>
<keyword evidence="6 11" id="KW-0326">Glycosidase</keyword>
<evidence type="ECO:0000256" key="6">
    <source>
        <dbReference type="ARBA" id="ARBA00023295"/>
    </source>
</evidence>
<dbReference type="InterPro" id="IPR002772">
    <property type="entry name" value="Glyco_hydro_3_C"/>
</dbReference>
<dbReference type="Pfam" id="PF00933">
    <property type="entry name" value="Glyco_hydro_3"/>
    <property type="match status" value="1"/>
</dbReference>
<dbReference type="Gene3D" id="3.20.20.300">
    <property type="entry name" value="Glycoside hydrolase, family 3, N-terminal domain"/>
    <property type="match status" value="1"/>
</dbReference>
<proteinExistence type="inferred from homology"/>
<dbReference type="AlphaFoldDB" id="A0A9X1CCS2"/>
<organism evidence="11 12">
    <name type="scientific">Oceanobacillus polygoni</name>
    <dbReference type="NCBI Taxonomy" id="1235259"/>
    <lineage>
        <taxon>Bacteria</taxon>
        <taxon>Bacillati</taxon>
        <taxon>Bacillota</taxon>
        <taxon>Bacilli</taxon>
        <taxon>Bacillales</taxon>
        <taxon>Bacillaceae</taxon>
        <taxon>Oceanobacillus</taxon>
    </lineage>
</organism>
<protein>
    <recommendedName>
        <fullName evidence="3">beta-glucosidase</fullName>
        <ecNumber evidence="3">3.2.1.21</ecNumber>
    </recommendedName>
</protein>
<dbReference type="InterPro" id="IPR036962">
    <property type="entry name" value="Glyco_hydro_3_N_sf"/>
</dbReference>
<comment type="similarity">
    <text evidence="2">Belongs to the glycosyl hydrolase 3 family.</text>
</comment>
<feature type="chain" id="PRO_5040911572" description="beta-glucosidase" evidence="8">
    <location>
        <begin position="29"/>
        <end position="754"/>
    </location>
</feature>
<dbReference type="EMBL" id="JAGGMB010000012">
    <property type="protein sequence ID" value="MBP2079059.1"/>
    <property type="molecule type" value="Genomic_DNA"/>
</dbReference>
<keyword evidence="7" id="KW-0472">Membrane</keyword>
<keyword evidence="7" id="KW-0812">Transmembrane</keyword>
<comment type="caution">
    <text evidence="11">The sequence shown here is derived from an EMBL/GenBank/DDBJ whole genome shotgun (WGS) entry which is preliminary data.</text>
</comment>
<keyword evidence="4 8" id="KW-0732">Signal</keyword>
<evidence type="ECO:0000256" key="8">
    <source>
        <dbReference type="SAM" id="SignalP"/>
    </source>
</evidence>
<accession>A0A9X1CCS2</accession>
<evidence type="ECO:0000256" key="5">
    <source>
        <dbReference type="ARBA" id="ARBA00022801"/>
    </source>
</evidence>
<dbReference type="PANTHER" id="PTHR30620:SF16">
    <property type="entry name" value="LYSOSOMAL BETA GLUCOSIDASE"/>
    <property type="match status" value="1"/>
</dbReference>
<feature type="domain" description="Glycoside hydrolase family 3 N-terminal" evidence="9">
    <location>
        <begin position="177"/>
        <end position="472"/>
    </location>
</feature>
<keyword evidence="7" id="KW-1133">Transmembrane helix</keyword>